<dbReference type="InterPro" id="IPR011990">
    <property type="entry name" value="TPR-like_helical_dom_sf"/>
</dbReference>
<feature type="domain" description="Peptidase M48" evidence="8">
    <location>
        <begin position="70"/>
        <end position="260"/>
    </location>
</feature>
<dbReference type="InterPro" id="IPR001915">
    <property type="entry name" value="Peptidase_M48"/>
</dbReference>
<dbReference type="PANTHER" id="PTHR22726:SF1">
    <property type="entry name" value="METALLOENDOPEPTIDASE OMA1, MITOCHONDRIAL"/>
    <property type="match status" value="1"/>
</dbReference>
<keyword evidence="3" id="KW-0479">Metal-binding</keyword>
<dbReference type="Gene3D" id="3.30.2010.10">
    <property type="entry name" value="Metalloproteases ('zincins'), catalytic domain"/>
    <property type="match status" value="1"/>
</dbReference>
<sequence>MDSMRRTPATLTALFAALLLVIAPVATARANMLFGDKLTLRDENKMGREFDQIIRSRMAMVGDTYITDYVDHIVARVVTGKRPMPYQVKSAVIANPLLNAFAIPGGFIYVFTGLIQAVETESQLAGVIAHELAHVSQRHVVSRIEKQKRVTVLSTAGMLAGLLLGAVTGGDTGTKAGQAIMVGSAGAGAAAMLQYSQEDEREADHVGLNSMVKAGYNPSGMPETFEIMMKNRWFDSGSEMPSYLSTHPGLADRISYLQDRIQRMPPEFLERHEDPTLLKKIQCLVRSKMSPANTALAYWDDKPKSDYTPMDYVGRGNALMRLKKMEEARAAFETALSKAGDDPLVAREAGIYYFTVGAPDRAVGLLQKAAIHNKRDALALFYLARLQAEGKQFTQAIANMRKVETLVPEDWEVHHHLGMILGASGDHFGGNLHLGFASAYSMNLEKARRHQRQAGELAQTETQKQELKELSDLIEERAKAKK</sequence>
<dbReference type="CDD" id="cd07333">
    <property type="entry name" value="M48C_bepA_like"/>
    <property type="match status" value="1"/>
</dbReference>
<evidence type="ECO:0000259" key="8">
    <source>
        <dbReference type="Pfam" id="PF01435"/>
    </source>
</evidence>
<dbReference type="SMART" id="SM00028">
    <property type="entry name" value="TPR"/>
    <property type="match status" value="2"/>
</dbReference>
<evidence type="ECO:0000256" key="5">
    <source>
        <dbReference type="ARBA" id="ARBA00022833"/>
    </source>
</evidence>
<keyword evidence="2" id="KW-0645">Protease</keyword>
<dbReference type="InterPro" id="IPR051156">
    <property type="entry name" value="Mito/Outer_Membr_Metalloprot"/>
</dbReference>
<reference evidence="9" key="1">
    <citation type="submission" date="2022-08" db="EMBL/GenBank/DDBJ databases">
        <title>Genome Sequence of the sulphate-reducing bacterium, Pseudodesulfovibrio portus JCM14722.</title>
        <authorList>
            <person name="Kondo R."/>
            <person name="Kataoka T."/>
        </authorList>
    </citation>
    <scope>NUCLEOTIDE SEQUENCE</scope>
    <source>
        <strain evidence="9">JCM 14722</strain>
    </source>
</reference>
<evidence type="ECO:0000313" key="10">
    <source>
        <dbReference type="Proteomes" id="UP001061361"/>
    </source>
</evidence>
<dbReference type="Gene3D" id="1.25.40.10">
    <property type="entry name" value="Tetratricopeptide repeat domain"/>
    <property type="match status" value="1"/>
</dbReference>
<keyword evidence="5" id="KW-0862">Zinc</keyword>
<dbReference type="PANTHER" id="PTHR22726">
    <property type="entry name" value="METALLOENDOPEPTIDASE OMA1"/>
    <property type="match status" value="1"/>
</dbReference>
<dbReference type="Pfam" id="PF01435">
    <property type="entry name" value="Peptidase_M48"/>
    <property type="match status" value="1"/>
</dbReference>
<dbReference type="Proteomes" id="UP001061361">
    <property type="component" value="Chromosome"/>
</dbReference>
<proteinExistence type="predicted"/>
<dbReference type="EMBL" id="AP026708">
    <property type="protein sequence ID" value="BDQ35064.1"/>
    <property type="molecule type" value="Genomic_DNA"/>
</dbReference>
<accession>A0ABM8AU98</accession>
<protein>
    <recommendedName>
        <fullName evidence="8">Peptidase M48 domain-containing protein</fullName>
    </recommendedName>
</protein>
<keyword evidence="4" id="KW-0378">Hydrolase</keyword>
<gene>
    <name evidence="9" type="ORF">JCM14722_26060</name>
</gene>
<evidence type="ECO:0000313" key="9">
    <source>
        <dbReference type="EMBL" id="BDQ35064.1"/>
    </source>
</evidence>
<name>A0ABM8AU98_9BACT</name>
<dbReference type="Pfam" id="PF13432">
    <property type="entry name" value="TPR_16"/>
    <property type="match status" value="1"/>
</dbReference>
<organism evidence="9 10">
    <name type="scientific">Pseudodesulfovibrio portus</name>
    <dbReference type="NCBI Taxonomy" id="231439"/>
    <lineage>
        <taxon>Bacteria</taxon>
        <taxon>Pseudomonadati</taxon>
        <taxon>Thermodesulfobacteriota</taxon>
        <taxon>Desulfovibrionia</taxon>
        <taxon>Desulfovibrionales</taxon>
        <taxon>Desulfovibrionaceae</taxon>
    </lineage>
</organism>
<keyword evidence="10" id="KW-1185">Reference proteome</keyword>
<evidence type="ECO:0000256" key="2">
    <source>
        <dbReference type="ARBA" id="ARBA00022670"/>
    </source>
</evidence>
<dbReference type="SUPFAM" id="SSF48452">
    <property type="entry name" value="TPR-like"/>
    <property type="match status" value="1"/>
</dbReference>
<evidence type="ECO:0000256" key="1">
    <source>
        <dbReference type="ARBA" id="ARBA00001947"/>
    </source>
</evidence>
<dbReference type="InterPro" id="IPR019734">
    <property type="entry name" value="TPR_rpt"/>
</dbReference>
<evidence type="ECO:0000256" key="6">
    <source>
        <dbReference type="ARBA" id="ARBA00023049"/>
    </source>
</evidence>
<feature type="coiled-coil region" evidence="7">
    <location>
        <begin position="450"/>
        <end position="477"/>
    </location>
</feature>
<evidence type="ECO:0000256" key="7">
    <source>
        <dbReference type="SAM" id="Coils"/>
    </source>
</evidence>
<keyword evidence="7" id="KW-0175">Coiled coil</keyword>
<evidence type="ECO:0000256" key="4">
    <source>
        <dbReference type="ARBA" id="ARBA00022801"/>
    </source>
</evidence>
<evidence type="ECO:0000256" key="3">
    <source>
        <dbReference type="ARBA" id="ARBA00022723"/>
    </source>
</evidence>
<keyword evidence="6" id="KW-0482">Metalloprotease</keyword>
<comment type="cofactor">
    <cofactor evidence="1">
        <name>Zn(2+)</name>
        <dbReference type="ChEBI" id="CHEBI:29105"/>
    </cofactor>
</comment>